<protein>
    <submittedName>
        <fullName evidence="8">Carbohydrate ABC transporter permease</fullName>
    </submittedName>
</protein>
<dbReference type="Gene3D" id="1.10.3720.10">
    <property type="entry name" value="MetI-like"/>
    <property type="match status" value="1"/>
</dbReference>
<comment type="subcellular location">
    <subcellularLocation>
        <location evidence="1">Cell membrane</location>
        <topology evidence="1">Multi-pass membrane protein</topology>
    </subcellularLocation>
</comment>
<evidence type="ECO:0000256" key="1">
    <source>
        <dbReference type="ARBA" id="ARBA00004651"/>
    </source>
</evidence>
<dbReference type="PANTHER" id="PTHR43744">
    <property type="entry name" value="ABC TRANSPORTER PERMEASE PROTEIN MG189-RELATED-RELATED"/>
    <property type="match status" value="1"/>
</dbReference>
<keyword evidence="5 7" id="KW-1133">Transmembrane helix</keyword>
<dbReference type="InterPro" id="IPR035906">
    <property type="entry name" value="MetI-like_sf"/>
</dbReference>
<dbReference type="Proteomes" id="UP001519887">
    <property type="component" value="Unassembled WGS sequence"/>
</dbReference>
<evidence type="ECO:0000256" key="2">
    <source>
        <dbReference type="ARBA" id="ARBA00022448"/>
    </source>
</evidence>
<gene>
    <name evidence="8" type="ORF">K0U00_44570</name>
</gene>
<reference evidence="8 9" key="1">
    <citation type="submission" date="2021-07" db="EMBL/GenBank/DDBJ databases">
        <title>Paenibacillus radiodurans sp. nov., isolated from the southeastern edge of Tengger Desert.</title>
        <authorList>
            <person name="Zhang G."/>
        </authorList>
    </citation>
    <scope>NUCLEOTIDE SEQUENCE [LARGE SCALE GENOMIC DNA]</scope>
    <source>
        <strain evidence="8 9">CCM 7311</strain>
    </source>
</reference>
<keyword evidence="6 7" id="KW-0472">Membrane</keyword>
<organism evidence="8 9">
    <name type="scientific">Paenibacillus sepulcri</name>
    <dbReference type="NCBI Taxonomy" id="359917"/>
    <lineage>
        <taxon>Bacteria</taxon>
        <taxon>Bacillati</taxon>
        <taxon>Bacillota</taxon>
        <taxon>Bacilli</taxon>
        <taxon>Bacillales</taxon>
        <taxon>Paenibacillaceae</taxon>
        <taxon>Paenibacillus</taxon>
    </lineage>
</organism>
<accession>A0ABS7CJP8</accession>
<keyword evidence="3" id="KW-1003">Cell membrane</keyword>
<evidence type="ECO:0000256" key="6">
    <source>
        <dbReference type="ARBA" id="ARBA00023136"/>
    </source>
</evidence>
<evidence type="ECO:0000256" key="4">
    <source>
        <dbReference type="ARBA" id="ARBA00022692"/>
    </source>
</evidence>
<evidence type="ECO:0000256" key="5">
    <source>
        <dbReference type="ARBA" id="ARBA00022989"/>
    </source>
</evidence>
<sequence>VPIFSTLAIFVFSNAWNDWFWPSLVMHSDQTRPLATAIYKYVINAKRLDLNIKFAILAMIMLPPMVVFLTFQRFIMRGLQLGGIKG</sequence>
<evidence type="ECO:0000313" key="9">
    <source>
        <dbReference type="Proteomes" id="UP001519887"/>
    </source>
</evidence>
<feature type="non-terminal residue" evidence="8">
    <location>
        <position position="1"/>
    </location>
</feature>
<keyword evidence="9" id="KW-1185">Reference proteome</keyword>
<dbReference type="SUPFAM" id="SSF161098">
    <property type="entry name" value="MetI-like"/>
    <property type="match status" value="1"/>
</dbReference>
<name>A0ABS7CJP8_9BACL</name>
<keyword evidence="4 7" id="KW-0812">Transmembrane</keyword>
<dbReference type="PANTHER" id="PTHR43744:SF8">
    <property type="entry name" value="SN-GLYCEROL-3-PHOSPHATE TRANSPORT SYSTEM PERMEASE PROTEIN UGPE"/>
    <property type="match status" value="1"/>
</dbReference>
<evidence type="ECO:0000313" key="8">
    <source>
        <dbReference type="EMBL" id="MBW7461152.1"/>
    </source>
</evidence>
<keyword evidence="2" id="KW-0813">Transport</keyword>
<comment type="caution">
    <text evidence="8">The sequence shown here is derived from an EMBL/GenBank/DDBJ whole genome shotgun (WGS) entry which is preliminary data.</text>
</comment>
<feature type="transmembrane region" description="Helical" evidence="7">
    <location>
        <begin position="52"/>
        <end position="71"/>
    </location>
</feature>
<proteinExistence type="predicted"/>
<evidence type="ECO:0000256" key="3">
    <source>
        <dbReference type="ARBA" id="ARBA00022475"/>
    </source>
</evidence>
<dbReference type="EMBL" id="JAHZIK010002730">
    <property type="protein sequence ID" value="MBW7461152.1"/>
    <property type="molecule type" value="Genomic_DNA"/>
</dbReference>
<evidence type="ECO:0000256" key="7">
    <source>
        <dbReference type="SAM" id="Phobius"/>
    </source>
</evidence>